<feature type="region of interest" description="Disordered" evidence="1">
    <location>
        <begin position="315"/>
        <end position="408"/>
    </location>
</feature>
<dbReference type="AlphaFoldDB" id="A0A5J4X5Y9"/>
<feature type="non-terminal residue" evidence="2">
    <location>
        <position position="440"/>
    </location>
</feature>
<gene>
    <name evidence="2" type="ORF">EZS28_002274</name>
</gene>
<name>A0A5J4X5Y9_9EUKA</name>
<evidence type="ECO:0000256" key="1">
    <source>
        <dbReference type="SAM" id="MobiDB-lite"/>
    </source>
</evidence>
<reference evidence="2 3" key="1">
    <citation type="submission" date="2019-03" db="EMBL/GenBank/DDBJ databases">
        <title>Single cell metagenomics reveals metabolic interactions within the superorganism composed of flagellate Streblomastix strix and complex community of Bacteroidetes bacteria on its surface.</title>
        <authorList>
            <person name="Treitli S.C."/>
            <person name="Kolisko M."/>
            <person name="Husnik F."/>
            <person name="Keeling P."/>
            <person name="Hampl V."/>
        </authorList>
    </citation>
    <scope>NUCLEOTIDE SEQUENCE [LARGE SCALE GENOMIC DNA]</scope>
    <source>
        <strain evidence="2">ST1C</strain>
    </source>
</reference>
<comment type="caution">
    <text evidence="2">The sequence shown here is derived from an EMBL/GenBank/DDBJ whole genome shotgun (WGS) entry which is preliminary data.</text>
</comment>
<evidence type="ECO:0000313" key="2">
    <source>
        <dbReference type="EMBL" id="KAA6402206.1"/>
    </source>
</evidence>
<proteinExistence type="predicted"/>
<dbReference type="EMBL" id="SNRW01000272">
    <property type="protein sequence ID" value="KAA6402206.1"/>
    <property type="molecule type" value="Genomic_DNA"/>
</dbReference>
<evidence type="ECO:0000313" key="3">
    <source>
        <dbReference type="Proteomes" id="UP000324800"/>
    </source>
</evidence>
<feature type="compositionally biased region" description="Low complexity" evidence="1">
    <location>
        <begin position="364"/>
        <end position="374"/>
    </location>
</feature>
<organism evidence="2 3">
    <name type="scientific">Streblomastix strix</name>
    <dbReference type="NCBI Taxonomy" id="222440"/>
    <lineage>
        <taxon>Eukaryota</taxon>
        <taxon>Metamonada</taxon>
        <taxon>Preaxostyla</taxon>
        <taxon>Oxymonadida</taxon>
        <taxon>Streblomastigidae</taxon>
        <taxon>Streblomastix</taxon>
    </lineage>
</organism>
<accession>A0A5J4X5Y9</accession>
<feature type="region of interest" description="Disordered" evidence="1">
    <location>
        <begin position="254"/>
        <end position="289"/>
    </location>
</feature>
<sequence>MSVRVILDNSVIFAAEKEIRSGIARSCFSSEVTNCVCRIQLNSLSMSQITSFLAFDSLLRFKHLEKLRIKEESLILAFMENQDTTVLILISVIFIQSAMILNPYLNLRHVSQLLLVINCSIDYMLRPDLEVRDLNKQLTIGILIIITAIREYDLVKDPSVIEYKNSKWHSKLATQTSFTFIEWRLFWSDAGISLEQINIPHYLSKEYKSQSSHDKSRRNESFGIYERENQYAIENGKGTKRRREDEAILDAEMKKKQGSGSSDNGCNSQQIQEDWTGKGNSIIPRSDGDKEWLEDDEHHRQIENGKQIEFERKLQTKNQQQFQPRQTKTQKDPEMNVTQMQGPNLNIDQNQISPYHNTPHKPSQHSQQHSPSPSLEETQALLSAVPLGDPREYKEKEPEPEKPKLQQYAGLMEVIGRFHEIMKPIIEEEKKKPDTMLPGQ</sequence>
<feature type="compositionally biased region" description="Low complexity" evidence="1">
    <location>
        <begin position="316"/>
        <end position="327"/>
    </location>
</feature>
<dbReference type="Proteomes" id="UP000324800">
    <property type="component" value="Unassembled WGS sequence"/>
</dbReference>
<feature type="compositionally biased region" description="Basic and acidic residues" evidence="1">
    <location>
        <begin position="389"/>
        <end position="404"/>
    </location>
</feature>
<feature type="compositionally biased region" description="Polar residues" evidence="1">
    <location>
        <begin position="336"/>
        <end position="356"/>
    </location>
</feature>
<feature type="compositionally biased region" description="Polar residues" evidence="1">
    <location>
        <begin position="258"/>
        <end position="273"/>
    </location>
</feature>
<protein>
    <submittedName>
        <fullName evidence="2">Uncharacterized protein</fullName>
    </submittedName>
</protein>